<evidence type="ECO:0000313" key="2">
    <source>
        <dbReference type="EMBL" id="KAG5178543.1"/>
    </source>
</evidence>
<dbReference type="EMBL" id="JAFCMP010000514">
    <property type="protein sequence ID" value="KAG5178543.1"/>
    <property type="molecule type" value="Genomic_DNA"/>
</dbReference>
<sequence length="238" mass="25783">MVRGPPEGACSDQQSRLRQGSGQWLLHPDGATPLGPRRGALHGTDASSVRGLVAGEYLHKEVIDKTYCRHAAATELKSFNAHPNHDTIAGICQHLVRRAVEAGADLAAVVTVVDVTGQDPHEAALAIFGAPLHSLEALRIIGDDMVKYDNPFAEGRHAEWFAAILGQGLKGDMLFANGIKLALQPWLDHLHTAGNVTPDTLKQWLADAYAIHHECCYGEATGERLKEYARQCFESISP</sequence>
<organism evidence="2 3">
    <name type="scientific">Tribonema minus</name>
    <dbReference type="NCBI Taxonomy" id="303371"/>
    <lineage>
        <taxon>Eukaryota</taxon>
        <taxon>Sar</taxon>
        <taxon>Stramenopiles</taxon>
        <taxon>Ochrophyta</taxon>
        <taxon>PX clade</taxon>
        <taxon>Xanthophyceae</taxon>
        <taxon>Tribonematales</taxon>
        <taxon>Tribonemataceae</taxon>
        <taxon>Tribonema</taxon>
    </lineage>
</organism>
<protein>
    <submittedName>
        <fullName evidence="2">Uncharacterized protein</fullName>
    </submittedName>
</protein>
<feature type="compositionally biased region" description="Polar residues" evidence="1">
    <location>
        <begin position="11"/>
        <end position="22"/>
    </location>
</feature>
<dbReference type="AlphaFoldDB" id="A0A835YQ23"/>
<dbReference type="Proteomes" id="UP000664859">
    <property type="component" value="Unassembled WGS sequence"/>
</dbReference>
<comment type="caution">
    <text evidence="2">The sequence shown here is derived from an EMBL/GenBank/DDBJ whole genome shotgun (WGS) entry which is preliminary data.</text>
</comment>
<evidence type="ECO:0000256" key="1">
    <source>
        <dbReference type="SAM" id="MobiDB-lite"/>
    </source>
</evidence>
<evidence type="ECO:0000313" key="3">
    <source>
        <dbReference type="Proteomes" id="UP000664859"/>
    </source>
</evidence>
<proteinExistence type="predicted"/>
<feature type="region of interest" description="Disordered" evidence="1">
    <location>
        <begin position="1"/>
        <end position="43"/>
    </location>
</feature>
<keyword evidence="3" id="KW-1185">Reference proteome</keyword>
<accession>A0A835YQ23</accession>
<reference evidence="2" key="1">
    <citation type="submission" date="2021-02" db="EMBL/GenBank/DDBJ databases">
        <title>First Annotated Genome of the Yellow-green Alga Tribonema minus.</title>
        <authorList>
            <person name="Mahan K.M."/>
        </authorList>
    </citation>
    <scope>NUCLEOTIDE SEQUENCE</scope>
    <source>
        <strain evidence="2">UTEX B ZZ1240</strain>
    </source>
</reference>
<gene>
    <name evidence="2" type="ORF">JKP88DRAFT_241916</name>
</gene>
<name>A0A835YQ23_9STRA</name>